<feature type="domain" description="ACT" evidence="6">
    <location>
        <begin position="75"/>
        <end position="147"/>
    </location>
</feature>
<dbReference type="ExpressionAtlas" id="A5B013">
    <property type="expression patterns" value="baseline and differential"/>
</dbReference>
<evidence type="ECO:0000256" key="5">
    <source>
        <dbReference type="ARBA" id="ARBA00023304"/>
    </source>
</evidence>
<dbReference type="InterPro" id="IPR054480">
    <property type="entry name" value="AHAS_small-like_ACT"/>
</dbReference>
<dbReference type="GO" id="GO:0009097">
    <property type="term" value="P:isoleucine biosynthetic process"/>
    <property type="evidence" value="ECO:0007669"/>
    <property type="project" value="UniProtKB-UniPathway"/>
</dbReference>
<dbReference type="PANTHER" id="PTHR30239">
    <property type="entry name" value="ACETOLACTATE SYNTHASE SMALL SUBUNIT"/>
    <property type="match status" value="1"/>
</dbReference>
<dbReference type="InterPro" id="IPR045865">
    <property type="entry name" value="ACT-like_dom_sf"/>
</dbReference>
<keyword evidence="5" id="KW-0100">Branched-chain amino acid biosynthesis</keyword>
<evidence type="ECO:0000256" key="4">
    <source>
        <dbReference type="ARBA" id="ARBA00022605"/>
    </source>
</evidence>
<dbReference type="InterPro" id="IPR004789">
    <property type="entry name" value="Acetalactate_synth_ssu"/>
</dbReference>
<dbReference type="AlphaFoldDB" id="A5B013"/>
<dbReference type="GO" id="GO:0005737">
    <property type="term" value="C:cytoplasm"/>
    <property type="evidence" value="ECO:0007669"/>
    <property type="project" value="UniProtKB-ARBA"/>
</dbReference>
<dbReference type="NCBIfam" id="TIGR00119">
    <property type="entry name" value="acolac_sm"/>
    <property type="match status" value="1"/>
</dbReference>
<evidence type="ECO:0000256" key="3">
    <source>
        <dbReference type="ARBA" id="ARBA00006341"/>
    </source>
</evidence>
<dbReference type="GO" id="GO:1990610">
    <property type="term" value="F:acetolactate synthase regulator activity"/>
    <property type="evidence" value="ECO:0007669"/>
    <property type="project" value="InterPro"/>
</dbReference>
<dbReference type="PANTHER" id="PTHR30239:SF18">
    <property type="entry name" value="ACETOLACTATE SYNTHASE SMALL SUBUNIT 2, CHLOROPLASTIC"/>
    <property type="match status" value="1"/>
</dbReference>
<keyword evidence="4" id="KW-0028">Amino-acid biosynthesis</keyword>
<evidence type="ECO:0000256" key="1">
    <source>
        <dbReference type="ARBA" id="ARBA00004974"/>
    </source>
</evidence>
<dbReference type="CDD" id="cd04878">
    <property type="entry name" value="ACT_AHAS"/>
    <property type="match status" value="1"/>
</dbReference>
<dbReference type="PROSITE" id="PS51671">
    <property type="entry name" value="ACT"/>
    <property type="match status" value="1"/>
</dbReference>
<comment type="similarity">
    <text evidence="3">Belongs to the acetolactate synthase small subunit family.</text>
</comment>
<accession>A5B013</accession>
<dbReference type="EMBL" id="AM441961">
    <property type="protein sequence ID" value="CAN67345.1"/>
    <property type="molecule type" value="Genomic_DNA"/>
</dbReference>
<dbReference type="UniPathway" id="UPA00049">
    <property type="reaction ID" value="UER00059"/>
</dbReference>
<dbReference type="InterPro" id="IPR039557">
    <property type="entry name" value="AHAS_ACT"/>
</dbReference>
<dbReference type="Pfam" id="PF22629">
    <property type="entry name" value="ACT_AHAS_ss"/>
    <property type="match status" value="1"/>
</dbReference>
<sequence length="201" mass="21989">MAAVAAYPNGFTTLKHDVLRVELNGGSLGFGGTLRQVRLKSVTRFEVKRQLQVCASAEKAVSAPPIQRSKVKRHTISVFVGDESGIINRIAGVFARRGYNIESLAVGLNEDKALFTIVVSGTETVLRQVVEQLNKLVNVLKVDASQSFSAAEIRSGGRRFPLRNMGATGSLKLAFFILTDVWEKILTFDELRRRDILTAGA</sequence>
<dbReference type="FunFam" id="3.30.70.260:FF:000001">
    <property type="entry name" value="Acetolactate synthase, small subunit"/>
    <property type="match status" value="1"/>
</dbReference>
<evidence type="ECO:0000256" key="2">
    <source>
        <dbReference type="ARBA" id="ARBA00005025"/>
    </source>
</evidence>
<dbReference type="GO" id="GO:0009099">
    <property type="term" value="P:L-valine biosynthetic process"/>
    <property type="evidence" value="ECO:0007669"/>
    <property type="project" value="UniProtKB-UniPathway"/>
</dbReference>
<protein>
    <recommendedName>
        <fullName evidence="6">ACT domain-containing protein</fullName>
    </recommendedName>
</protein>
<gene>
    <name evidence="7" type="ORF">VITISV_030337</name>
</gene>
<dbReference type="Gene3D" id="3.30.70.260">
    <property type="match status" value="1"/>
</dbReference>
<comment type="pathway">
    <text evidence="2">Amino-acid biosynthesis; L-valine biosynthesis; L-valine from pyruvate: step 1/4.</text>
</comment>
<dbReference type="InterPro" id="IPR002912">
    <property type="entry name" value="ACT_dom"/>
</dbReference>
<dbReference type="UniPathway" id="UPA00047">
    <property type="reaction ID" value="UER00055"/>
</dbReference>
<evidence type="ECO:0000313" key="7">
    <source>
        <dbReference type="EMBL" id="CAN67345.1"/>
    </source>
</evidence>
<organism evidence="7">
    <name type="scientific">Vitis vinifera</name>
    <name type="common">Grape</name>
    <dbReference type="NCBI Taxonomy" id="29760"/>
    <lineage>
        <taxon>Eukaryota</taxon>
        <taxon>Viridiplantae</taxon>
        <taxon>Streptophyta</taxon>
        <taxon>Embryophyta</taxon>
        <taxon>Tracheophyta</taxon>
        <taxon>Spermatophyta</taxon>
        <taxon>Magnoliopsida</taxon>
        <taxon>eudicotyledons</taxon>
        <taxon>Gunneridae</taxon>
        <taxon>Pentapetalae</taxon>
        <taxon>rosids</taxon>
        <taxon>Vitales</taxon>
        <taxon>Vitaceae</taxon>
        <taxon>Viteae</taxon>
        <taxon>Vitis</taxon>
    </lineage>
</organism>
<comment type="pathway">
    <text evidence="1">Amino-acid biosynthesis; L-isoleucine biosynthesis; L-isoleucine from 2-oxobutanoate: step 1/4.</text>
</comment>
<proteinExistence type="inferred from homology"/>
<evidence type="ECO:0000259" key="6">
    <source>
        <dbReference type="PROSITE" id="PS51671"/>
    </source>
</evidence>
<reference evidence="7" key="1">
    <citation type="journal article" date="2007" name="PLoS ONE">
        <title>The first genome sequence of an elite grapevine cultivar (Pinot noir Vitis vinifera L.): coping with a highly heterozygous genome.</title>
        <authorList>
            <person name="Velasco R."/>
            <person name="Zharkikh A."/>
            <person name="Troggio M."/>
            <person name="Cartwright D.A."/>
            <person name="Cestaro A."/>
            <person name="Pruss D."/>
            <person name="Pindo M."/>
            <person name="FitzGerald L.M."/>
            <person name="Vezzulli S."/>
            <person name="Reid J."/>
            <person name="Malacarne G."/>
            <person name="Iliev D."/>
            <person name="Coppola G."/>
            <person name="Wardell B."/>
            <person name="Micheletti D."/>
            <person name="Macalma T."/>
            <person name="Facci M."/>
            <person name="Mitchell J.T."/>
            <person name="Perazzolli M."/>
            <person name="Eldredge G."/>
            <person name="Gatto P."/>
            <person name="Oyzerski R."/>
            <person name="Moretto M."/>
            <person name="Gutin N."/>
            <person name="Stefanini M."/>
            <person name="Chen Y."/>
            <person name="Segala C."/>
            <person name="Davenport C."/>
            <person name="Dematte L."/>
            <person name="Mraz A."/>
            <person name="Battilana J."/>
            <person name="Stormo K."/>
            <person name="Costa F."/>
            <person name="Tao Q."/>
            <person name="Si-Ammour A."/>
            <person name="Harkins T."/>
            <person name="Lackey A."/>
            <person name="Perbost C."/>
            <person name="Taillon B."/>
            <person name="Stella A."/>
            <person name="Solovyev V."/>
            <person name="Fawcett J.A."/>
            <person name="Sterck L."/>
            <person name="Vandepoele K."/>
            <person name="Grando S.M."/>
            <person name="Toppo S."/>
            <person name="Moser C."/>
            <person name="Lanchbury J."/>
            <person name="Bogden R."/>
            <person name="Skolnick M."/>
            <person name="Sgaramella V."/>
            <person name="Bhatnagar S.K."/>
            <person name="Fontana P."/>
            <person name="Gutin A."/>
            <person name="Van de Peer Y."/>
            <person name="Salamini F."/>
            <person name="Viola R."/>
        </authorList>
    </citation>
    <scope>NUCLEOTIDE SEQUENCE</scope>
</reference>
<dbReference type="SUPFAM" id="SSF55021">
    <property type="entry name" value="ACT-like"/>
    <property type="match status" value="1"/>
</dbReference>
<name>A5B013_VITVI</name>